<dbReference type="KEGG" id="vg:26100453"/>
<feature type="region of interest" description="Disordered" evidence="1">
    <location>
        <begin position="353"/>
        <end position="383"/>
    </location>
</feature>
<dbReference type="GeneID" id="26100453"/>
<proteinExistence type="predicted"/>
<dbReference type="EMBL" id="KT595939">
    <property type="protein sequence ID" value="ALE14774.1"/>
    <property type="molecule type" value="Genomic_DNA"/>
</dbReference>
<protein>
    <submittedName>
        <fullName evidence="2">ORF59</fullName>
    </submittedName>
</protein>
<evidence type="ECO:0000256" key="1">
    <source>
        <dbReference type="SAM" id="MobiDB-lite"/>
    </source>
</evidence>
<dbReference type="OrthoDB" id="9431at10239"/>
<reference evidence="2 3" key="1">
    <citation type="journal article" date="2015" name="Genome Announc.">
        <title>First Complete Genome Sequence of Felis catus Gammaherpesvirus 1.</title>
        <authorList>
            <person name="Troyer R.M."/>
            <person name="Lee J.S."/>
            <person name="Vuyisich M."/>
            <person name="Chain P."/>
            <person name="Lo C.C."/>
            <person name="Kronmiller B."/>
            <person name="Bracha S."/>
            <person name="Avery A.C."/>
            <person name="VandeWoude S."/>
        </authorList>
    </citation>
    <scope>NUCLEOTIDE SEQUENCE [LARGE SCALE GENOMIC DNA]</scope>
    <source>
        <strain evidence="2">31286</strain>
    </source>
</reference>
<name>A0A0M4LR39_9GAMA</name>
<evidence type="ECO:0000313" key="2">
    <source>
        <dbReference type="EMBL" id="ALE14774.1"/>
    </source>
</evidence>
<dbReference type="RefSeq" id="YP_009173939.1">
    <property type="nucleotide sequence ID" value="NC_028099.1"/>
</dbReference>
<dbReference type="Gene3D" id="3.70.10.10">
    <property type="match status" value="1"/>
</dbReference>
<accession>A0A0M4LR39</accession>
<evidence type="ECO:0000313" key="3">
    <source>
        <dbReference type="Proteomes" id="UP000152314"/>
    </source>
</evidence>
<dbReference type="Pfam" id="PF04929">
    <property type="entry name" value="Herpes_DNAp_acc"/>
    <property type="match status" value="1"/>
</dbReference>
<organism evidence="2 3">
    <name type="scientific">Felid gammaherpesvirus 1</name>
    <dbReference type="NCBI Taxonomy" id="2560468"/>
    <lineage>
        <taxon>Viruses</taxon>
        <taxon>Duplodnaviria</taxon>
        <taxon>Heunggongvirae</taxon>
        <taxon>Peploviricota</taxon>
        <taxon>Herviviricetes</taxon>
        <taxon>Herpesvirales</taxon>
        <taxon>Orthoherpesviridae</taxon>
        <taxon>Gammaherpesvirinae</taxon>
        <taxon>Percavirus</taxon>
        <taxon>Percavirus felidgamma1</taxon>
    </lineage>
</organism>
<dbReference type="InterPro" id="IPR007013">
    <property type="entry name" value="DNA_pol_proc_fac_herpes"/>
</dbReference>
<keyword evidence="3" id="KW-1185">Reference proteome</keyword>
<sequence>MEAKITTHYARFNIDNIKKAMKVYSHIKIPAKKGLLQIVGSKTHQEFQILANVGTGGVLVYKVFNPFDKFTIYEDGEENVSISFQNQPLGNNYIHGKELFSPIVNQASMTFYKRPGKNEPEFVKSEFTLNDNDTRLCHYTSITSWPIPIHTFKMKAIHSRLALSIKTATMLQKWLREKKGSSDQVVKITVNQSLLVAVFTIGENSKTIDFQPVTCEPENALKVAEKQGDYGLILTNLEFYANLDSLIQSLGLCKLAATYTPCICFHPENVVEVIGLPLKGVKDFNSSVSVLLIKARIKAPQRESPSTLRTKYSSLEDSEEETEEAINYLTQNQGISATNTLDDLVREEIEKEKVRHKSLGTSSKKRKLEDINSSKSKHSKITT</sequence>
<dbReference type="Proteomes" id="UP000152314">
    <property type="component" value="Segment"/>
</dbReference>
<feature type="compositionally biased region" description="Basic residues" evidence="1">
    <location>
        <begin position="354"/>
        <end position="366"/>
    </location>
</feature>